<accession>A0ACC1IKZ1</accession>
<organism evidence="1 2">
    <name type="scientific">Kickxella alabastrina</name>
    <dbReference type="NCBI Taxonomy" id="61397"/>
    <lineage>
        <taxon>Eukaryota</taxon>
        <taxon>Fungi</taxon>
        <taxon>Fungi incertae sedis</taxon>
        <taxon>Zoopagomycota</taxon>
        <taxon>Kickxellomycotina</taxon>
        <taxon>Kickxellomycetes</taxon>
        <taxon>Kickxellales</taxon>
        <taxon>Kickxellaceae</taxon>
        <taxon>Kickxella</taxon>
    </lineage>
</organism>
<reference evidence="1" key="1">
    <citation type="submission" date="2022-07" db="EMBL/GenBank/DDBJ databases">
        <title>Phylogenomic reconstructions and comparative analyses of Kickxellomycotina fungi.</title>
        <authorList>
            <person name="Reynolds N.K."/>
            <person name="Stajich J.E."/>
            <person name="Barry K."/>
            <person name="Grigoriev I.V."/>
            <person name="Crous P."/>
            <person name="Smith M.E."/>
        </authorList>
    </citation>
    <scope>NUCLEOTIDE SEQUENCE</scope>
    <source>
        <strain evidence="1">Benny 63K</strain>
    </source>
</reference>
<sequence>MTLLVDSLSDCIGAISTATIFYWALPLAIVYITYRLHSALTPPPNQDGGVPYIPVHKSLRWMLQSTIGRYTIMQNLQKPYFEDPGIVKIWMFGVWEYSINNAEFARIFFTQSDIFEKVNVRKMMPHSLGPRVAGRSLVFENGSAYRGHRAVVSPAFRRLWPAHLFRKPMDDMIHVFETNCSKPVEVLHIFYRTTVDVLGHIVMGYDFEALRNPGNKYTSMYDNLVAAVVHPIYNMLPWLDLFPMGNRAQQWKNLEHFNAFLDNIIEERLAEVEKMALLTSDERDNASLLTLLLESYIQSTSGKMLDDRGKPVTPLTKEELRDNIGLFYVAGYDTTANALSFAMMELARYPEIQKKARDSVLEIIGDTRDAYPTDEQIKQLMYLDSVLKEAMRKNSIVTDIRRCLSEPVQLGPYTLPKGATVSIDSWSMHYNPANFPEPENFIPERFEDKSADAKAVTPYTFTTFSNGSRQCSGIKFALIEQRIAMALLLLRFEWTLPADSPFWHSTPSTAGGLISPVGLKLEIKPRH</sequence>
<evidence type="ECO:0000313" key="2">
    <source>
        <dbReference type="Proteomes" id="UP001150581"/>
    </source>
</evidence>
<name>A0ACC1IKZ1_9FUNG</name>
<dbReference type="EMBL" id="JANBPG010000720">
    <property type="protein sequence ID" value="KAJ1894230.1"/>
    <property type="molecule type" value="Genomic_DNA"/>
</dbReference>
<keyword evidence="2" id="KW-1185">Reference proteome</keyword>
<comment type="caution">
    <text evidence="1">The sequence shown here is derived from an EMBL/GenBank/DDBJ whole genome shotgun (WGS) entry which is preliminary data.</text>
</comment>
<dbReference type="Proteomes" id="UP001150581">
    <property type="component" value="Unassembled WGS sequence"/>
</dbReference>
<evidence type="ECO:0000313" key="1">
    <source>
        <dbReference type="EMBL" id="KAJ1894230.1"/>
    </source>
</evidence>
<proteinExistence type="predicted"/>
<protein>
    <submittedName>
        <fullName evidence="1">Uncharacterized protein</fullName>
    </submittedName>
</protein>
<gene>
    <name evidence="1" type="ORF">LPJ66_005313</name>
</gene>